<dbReference type="RefSeq" id="WP_322441367.1">
    <property type="nucleotide sequence ID" value="NZ_JAXOTQ010000022.1"/>
</dbReference>
<dbReference type="InterPro" id="IPR029058">
    <property type="entry name" value="AB_hydrolase_fold"/>
</dbReference>
<evidence type="ECO:0000313" key="2">
    <source>
        <dbReference type="Proteomes" id="UP001290101"/>
    </source>
</evidence>
<protein>
    <recommendedName>
        <fullName evidence="3">Alpha/beta hydrolase</fullName>
    </recommendedName>
</protein>
<comment type="caution">
    <text evidence="1">The sequence shown here is derived from an EMBL/GenBank/DDBJ whole genome shotgun (WGS) entry which is preliminary data.</text>
</comment>
<organism evidence="1 2">
    <name type="scientific">Micromonospora sicca</name>
    <dbReference type="NCBI Taxonomy" id="2202420"/>
    <lineage>
        <taxon>Bacteria</taxon>
        <taxon>Bacillati</taxon>
        <taxon>Actinomycetota</taxon>
        <taxon>Actinomycetes</taxon>
        <taxon>Micromonosporales</taxon>
        <taxon>Micromonosporaceae</taxon>
        <taxon>Micromonospora</taxon>
    </lineage>
</organism>
<reference evidence="1 2" key="1">
    <citation type="submission" date="2023-12" db="EMBL/GenBank/DDBJ databases">
        <title>Micromonospora sp. nov., isolated from Atacama Desert.</title>
        <authorList>
            <person name="Carro L."/>
            <person name="Golinska P."/>
            <person name="Klenk H.-P."/>
            <person name="Goodfellow M."/>
        </authorList>
    </citation>
    <scope>NUCLEOTIDE SEQUENCE [LARGE SCALE GENOMIC DNA]</scope>
    <source>
        <strain evidence="1 2">4G53</strain>
    </source>
</reference>
<proteinExistence type="predicted"/>
<dbReference type="Proteomes" id="UP001290101">
    <property type="component" value="Unassembled WGS sequence"/>
</dbReference>
<name>A0ABU5JFK6_9ACTN</name>
<gene>
    <name evidence="1" type="ORF">U2F25_18345</name>
</gene>
<dbReference type="SUPFAM" id="SSF53474">
    <property type="entry name" value="alpha/beta-Hydrolases"/>
    <property type="match status" value="1"/>
</dbReference>
<evidence type="ECO:0008006" key="3">
    <source>
        <dbReference type="Google" id="ProtNLM"/>
    </source>
</evidence>
<evidence type="ECO:0000313" key="1">
    <source>
        <dbReference type="EMBL" id="MDZ5491392.1"/>
    </source>
</evidence>
<dbReference type="Gene3D" id="3.40.50.1820">
    <property type="entry name" value="alpha/beta hydrolase"/>
    <property type="match status" value="1"/>
</dbReference>
<accession>A0ABU5JFK6</accession>
<dbReference type="EMBL" id="JAXOTQ010000022">
    <property type="protein sequence ID" value="MDZ5491392.1"/>
    <property type="molecule type" value="Genomic_DNA"/>
</dbReference>
<keyword evidence="2" id="KW-1185">Reference proteome</keyword>
<sequence length="174" mass="17685">MTPDGTTWTVGSVRSADGTTIAYETAGEGPPIILSPARTGGSKPGLAERLTEMVSADRRGDAVALFLTDAVGVPAEAVAGMRGMPEWSWMEGLAHTLAYDSTVTGDGALPAARLAAIAVPTVVLDSTGSPDWLRDAAAATAGAIPRATHLSLAGSFHEVPPEVLAPALREALLG</sequence>